<comment type="pathway">
    <text evidence="2">Purine metabolism; AMP biosynthesis via de novo pathway; AMP from IMP: step 2/2.</text>
</comment>
<dbReference type="GO" id="GO:0005829">
    <property type="term" value="C:cytosol"/>
    <property type="evidence" value="ECO:0007669"/>
    <property type="project" value="TreeGrafter"/>
</dbReference>
<dbReference type="AlphaFoldDB" id="X0SF89"/>
<reference evidence="12" key="1">
    <citation type="journal article" date="2014" name="Front. Microbiol.">
        <title>High frequency of phylogenetically diverse reductive dehalogenase-homologous genes in deep subseafloor sedimentary metagenomes.</title>
        <authorList>
            <person name="Kawai M."/>
            <person name="Futagami T."/>
            <person name="Toyoda A."/>
            <person name="Takaki Y."/>
            <person name="Nishi S."/>
            <person name="Hori S."/>
            <person name="Arai W."/>
            <person name="Tsubouchi T."/>
            <person name="Morono Y."/>
            <person name="Uchiyama I."/>
            <person name="Ito T."/>
            <person name="Fujiyama A."/>
            <person name="Inagaki F."/>
            <person name="Takami H."/>
        </authorList>
    </citation>
    <scope>NUCLEOTIDE SEQUENCE</scope>
    <source>
        <strain evidence="12">Expedition CK06-06</strain>
    </source>
</reference>
<evidence type="ECO:0000256" key="5">
    <source>
        <dbReference type="ARBA" id="ARBA00017058"/>
    </source>
</evidence>
<evidence type="ECO:0000256" key="10">
    <source>
        <dbReference type="ARBA" id="ARBA00049115"/>
    </source>
</evidence>
<comment type="pathway">
    <text evidence="1">Purine metabolism; IMP biosynthesis via de novo pathway; 5-amino-1-(5-phospho-D-ribosyl)imidazole-4-carboxamide from 5-amino-1-(5-phospho-D-ribosyl)imidazole-4-carboxylate: step 2/2.</text>
</comment>
<dbReference type="CDD" id="cd01360">
    <property type="entry name" value="Adenylsuccinate_lyase_1"/>
    <property type="match status" value="1"/>
</dbReference>
<keyword evidence="6" id="KW-0658">Purine biosynthesis</keyword>
<evidence type="ECO:0000313" key="12">
    <source>
        <dbReference type="EMBL" id="GAF73796.1"/>
    </source>
</evidence>
<dbReference type="UniPathway" id="UPA00075">
    <property type="reaction ID" value="UER00336"/>
</dbReference>
<name>X0SF89_9ZZZZ</name>
<protein>
    <recommendedName>
        <fullName evidence="5">Adenylosuccinate lyase</fullName>
        <ecNumber evidence="4">4.3.2.2</ecNumber>
    </recommendedName>
    <alternativeName>
        <fullName evidence="9">Adenylosuccinase</fullName>
    </alternativeName>
</protein>
<dbReference type="InterPro" id="IPR004769">
    <property type="entry name" value="Pur_lyase"/>
</dbReference>
<dbReference type="Gene3D" id="1.20.200.10">
    <property type="entry name" value="Fumarase/aspartase (Central domain)"/>
    <property type="match status" value="1"/>
</dbReference>
<dbReference type="PRINTS" id="PR00149">
    <property type="entry name" value="FUMRATELYASE"/>
</dbReference>
<dbReference type="GO" id="GO:0006189">
    <property type="term" value="P:'de novo' IMP biosynthetic process"/>
    <property type="evidence" value="ECO:0007669"/>
    <property type="project" value="UniProtKB-UniPathway"/>
</dbReference>
<evidence type="ECO:0000256" key="1">
    <source>
        <dbReference type="ARBA" id="ARBA00004706"/>
    </source>
</evidence>
<keyword evidence="7" id="KW-0456">Lyase</keyword>
<dbReference type="InterPro" id="IPR020557">
    <property type="entry name" value="Fumarate_lyase_CS"/>
</dbReference>
<evidence type="ECO:0000256" key="6">
    <source>
        <dbReference type="ARBA" id="ARBA00022755"/>
    </source>
</evidence>
<dbReference type="FunFam" id="1.20.200.10:FF:000008">
    <property type="entry name" value="Adenylosuccinate lyase"/>
    <property type="match status" value="1"/>
</dbReference>
<evidence type="ECO:0000256" key="3">
    <source>
        <dbReference type="ARBA" id="ARBA00008273"/>
    </source>
</evidence>
<dbReference type="PANTHER" id="PTHR43172:SF1">
    <property type="entry name" value="ADENYLOSUCCINATE LYASE"/>
    <property type="match status" value="1"/>
</dbReference>
<dbReference type="GO" id="GO:0070626">
    <property type="term" value="F:(S)-2-(5-amino-1-(5-phospho-D-ribosyl)imidazole-4-carboxamido) succinate lyase (fumarate-forming) activity"/>
    <property type="evidence" value="ECO:0007669"/>
    <property type="project" value="TreeGrafter"/>
</dbReference>
<evidence type="ECO:0000259" key="11">
    <source>
        <dbReference type="SMART" id="SM00998"/>
    </source>
</evidence>
<dbReference type="Gene3D" id="1.10.40.30">
    <property type="entry name" value="Fumarase/aspartase (C-terminal domain)"/>
    <property type="match status" value="1"/>
</dbReference>
<comment type="catalytic activity">
    <reaction evidence="8">
        <text>(2S)-2-[5-amino-1-(5-phospho-beta-D-ribosyl)imidazole-4-carboxamido]succinate = 5-amino-1-(5-phospho-beta-D-ribosyl)imidazole-4-carboxamide + fumarate</text>
        <dbReference type="Rhea" id="RHEA:23920"/>
        <dbReference type="ChEBI" id="CHEBI:29806"/>
        <dbReference type="ChEBI" id="CHEBI:58443"/>
        <dbReference type="ChEBI" id="CHEBI:58475"/>
        <dbReference type="EC" id="4.3.2.2"/>
    </reaction>
    <physiologicalReaction direction="left-to-right" evidence="8">
        <dbReference type="Rhea" id="RHEA:23921"/>
    </physiologicalReaction>
</comment>
<proteinExistence type="inferred from homology"/>
<dbReference type="EMBL" id="BARS01000213">
    <property type="protein sequence ID" value="GAF73796.1"/>
    <property type="molecule type" value="Genomic_DNA"/>
</dbReference>
<dbReference type="PRINTS" id="PR00145">
    <property type="entry name" value="ARGSUCLYASE"/>
</dbReference>
<dbReference type="PANTHER" id="PTHR43172">
    <property type="entry name" value="ADENYLOSUCCINATE LYASE"/>
    <property type="match status" value="1"/>
</dbReference>
<comment type="similarity">
    <text evidence="3">Belongs to the lyase 1 family. Adenylosuccinate lyase subfamily.</text>
</comment>
<evidence type="ECO:0000256" key="8">
    <source>
        <dbReference type="ARBA" id="ARBA00024477"/>
    </source>
</evidence>
<dbReference type="EC" id="4.3.2.2" evidence="4"/>
<sequence length="431" mass="49895">MIDRYSLPAMKNIWEEKNKYKTWLKIELLVCEALFESGKIDKNAIENIRNNAKYSIDRIQEIEKVTRHDVLAFTTAVGENLGEYSRYFHQGLTSSDILDTSLALMLKQSAEIIIEDIDNLINALKERALERKYTLMVGRTHGIHAEPITFGFKMALWFSEMQRNLERMKRAQEEISYGKVSGAVGTFAHIDLQVEEYVCAKLSLKPAKISNQIIQRDRHAYYLGTLAVIASSLEKFATEIRGLQRTEIYEAEEKFSARQKGSSAMPHKRNPIICERICGLSRVVRTNAMTALENVNLWHERDISHSSAERIIIPDSNILIDYMLQKITNLISNLNVYPERMKENLEKTKGLIFSQKIMLGLTEKCLSREEAYRIVQRISMRVWQGKAEFKEILLGDQEVGKYLKKSEIEECFDYHTYLKNIDSIFIRVFGQ</sequence>
<dbReference type="FunFam" id="1.10.40.30:FF:000007">
    <property type="entry name" value="Adenylosuccinate lyase"/>
    <property type="match status" value="1"/>
</dbReference>
<dbReference type="Pfam" id="PF00206">
    <property type="entry name" value="Lyase_1"/>
    <property type="match status" value="1"/>
</dbReference>
<dbReference type="Pfam" id="PF10397">
    <property type="entry name" value="ADSL_C"/>
    <property type="match status" value="1"/>
</dbReference>
<dbReference type="PROSITE" id="PS00163">
    <property type="entry name" value="FUMARATE_LYASES"/>
    <property type="match status" value="1"/>
</dbReference>
<dbReference type="InterPro" id="IPR022761">
    <property type="entry name" value="Fumarate_lyase_N"/>
</dbReference>
<evidence type="ECO:0000256" key="2">
    <source>
        <dbReference type="ARBA" id="ARBA00004734"/>
    </source>
</evidence>
<comment type="catalytic activity">
    <reaction evidence="10">
        <text>N(6)-(1,2-dicarboxyethyl)-AMP = fumarate + AMP</text>
        <dbReference type="Rhea" id="RHEA:16853"/>
        <dbReference type="ChEBI" id="CHEBI:29806"/>
        <dbReference type="ChEBI" id="CHEBI:57567"/>
        <dbReference type="ChEBI" id="CHEBI:456215"/>
        <dbReference type="EC" id="4.3.2.2"/>
    </reaction>
    <physiologicalReaction direction="left-to-right" evidence="10">
        <dbReference type="Rhea" id="RHEA:16854"/>
    </physiologicalReaction>
</comment>
<dbReference type="GO" id="GO:0044208">
    <property type="term" value="P:'de novo' AMP biosynthetic process"/>
    <property type="evidence" value="ECO:0007669"/>
    <property type="project" value="UniProtKB-UniPathway"/>
</dbReference>
<dbReference type="InterPro" id="IPR024083">
    <property type="entry name" value="Fumarase/histidase_N"/>
</dbReference>
<dbReference type="GO" id="GO:0004018">
    <property type="term" value="F:N6-(1,2-dicarboxyethyl)AMP AMP-lyase (fumarate-forming) activity"/>
    <property type="evidence" value="ECO:0007669"/>
    <property type="project" value="InterPro"/>
</dbReference>
<accession>X0SF89</accession>
<comment type="caution">
    <text evidence="12">The sequence shown here is derived from an EMBL/GenBank/DDBJ whole genome shotgun (WGS) entry which is preliminary data.</text>
</comment>
<evidence type="ECO:0000256" key="4">
    <source>
        <dbReference type="ARBA" id="ARBA00012339"/>
    </source>
</evidence>
<dbReference type="SMART" id="SM00998">
    <property type="entry name" value="ADSL_C"/>
    <property type="match status" value="1"/>
</dbReference>
<dbReference type="InterPro" id="IPR008948">
    <property type="entry name" value="L-Aspartase-like"/>
</dbReference>
<dbReference type="InterPro" id="IPR019468">
    <property type="entry name" value="AdenyloSucc_lyase_C"/>
</dbReference>
<organism evidence="12">
    <name type="scientific">marine sediment metagenome</name>
    <dbReference type="NCBI Taxonomy" id="412755"/>
    <lineage>
        <taxon>unclassified sequences</taxon>
        <taxon>metagenomes</taxon>
        <taxon>ecological metagenomes</taxon>
    </lineage>
</organism>
<dbReference type="UniPathway" id="UPA00074">
    <property type="reaction ID" value="UER00132"/>
</dbReference>
<dbReference type="InterPro" id="IPR000362">
    <property type="entry name" value="Fumarate_lyase_fam"/>
</dbReference>
<dbReference type="Gene3D" id="1.10.275.10">
    <property type="entry name" value="Fumarase/aspartase (N-terminal domain)"/>
    <property type="match status" value="1"/>
</dbReference>
<evidence type="ECO:0000256" key="9">
    <source>
        <dbReference type="ARBA" id="ARBA00030717"/>
    </source>
</evidence>
<gene>
    <name evidence="12" type="ORF">S01H1_00591</name>
</gene>
<evidence type="ECO:0000256" key="7">
    <source>
        <dbReference type="ARBA" id="ARBA00023239"/>
    </source>
</evidence>
<feature type="domain" description="Adenylosuccinate lyase C-terminal" evidence="11">
    <location>
        <begin position="349"/>
        <end position="429"/>
    </location>
</feature>
<dbReference type="NCBIfam" id="TIGR00928">
    <property type="entry name" value="purB"/>
    <property type="match status" value="1"/>
</dbReference>
<dbReference type="SUPFAM" id="SSF48557">
    <property type="entry name" value="L-aspartase-like"/>
    <property type="match status" value="1"/>
</dbReference>